<dbReference type="Gene3D" id="3.40.50.300">
    <property type="entry name" value="P-loop containing nucleotide triphosphate hydrolases"/>
    <property type="match status" value="1"/>
</dbReference>
<protein>
    <submittedName>
        <fullName evidence="2">AAA family ATPase</fullName>
    </submittedName>
</protein>
<evidence type="ECO:0000259" key="1">
    <source>
        <dbReference type="Pfam" id="PF13401"/>
    </source>
</evidence>
<organism evidence="2 3">
    <name type="scientific">Flavobacterium psychroterrae</name>
    <dbReference type="NCBI Taxonomy" id="2133767"/>
    <lineage>
        <taxon>Bacteria</taxon>
        <taxon>Pseudomonadati</taxon>
        <taxon>Bacteroidota</taxon>
        <taxon>Flavobacteriia</taxon>
        <taxon>Flavobacteriales</taxon>
        <taxon>Flavobacteriaceae</taxon>
        <taxon>Flavobacterium</taxon>
    </lineage>
</organism>
<dbReference type="InterPro" id="IPR052026">
    <property type="entry name" value="ExeA_AAA_ATPase_DNA-bind"/>
</dbReference>
<name>A0ABS5PEC0_9FLAO</name>
<dbReference type="SUPFAM" id="SSF52540">
    <property type="entry name" value="P-loop containing nucleoside triphosphate hydrolases"/>
    <property type="match status" value="1"/>
</dbReference>
<feature type="domain" description="ORC1/DEAH AAA+ ATPase" evidence="1">
    <location>
        <begin position="101"/>
        <end position="216"/>
    </location>
</feature>
<dbReference type="Proteomes" id="UP000722625">
    <property type="component" value="Unassembled WGS sequence"/>
</dbReference>
<dbReference type="EMBL" id="JAGYVZ010000014">
    <property type="protein sequence ID" value="MBS7232471.1"/>
    <property type="molecule type" value="Genomic_DNA"/>
</dbReference>
<dbReference type="RefSeq" id="WP_213302459.1">
    <property type="nucleotide sequence ID" value="NZ_JAGYVZ010000014.1"/>
</dbReference>
<evidence type="ECO:0000313" key="3">
    <source>
        <dbReference type="Proteomes" id="UP000722625"/>
    </source>
</evidence>
<dbReference type="InterPro" id="IPR049945">
    <property type="entry name" value="AAA_22"/>
</dbReference>
<dbReference type="PANTHER" id="PTHR35894:SF5">
    <property type="entry name" value="MU-LIKE PROPHAGE FLUMU DNA TRANSPOSITION PROTEIN B"/>
    <property type="match status" value="1"/>
</dbReference>
<dbReference type="InterPro" id="IPR027417">
    <property type="entry name" value="P-loop_NTPase"/>
</dbReference>
<comment type="caution">
    <text evidence="2">The sequence shown here is derived from an EMBL/GenBank/DDBJ whole genome shotgun (WGS) entry which is preliminary data.</text>
</comment>
<reference evidence="2 3" key="1">
    <citation type="journal article" date="2018" name="Int. J. Syst. Evol. Microbiol.">
        <title>Flavobacterium chryseum sp. nov. and Flavobacterium psychroterrae sp. nov., novel environmental bacteria isolated from Antarctica.</title>
        <authorList>
            <person name="Kralova S."/>
            <person name="Svec P."/>
            <person name="Busse H.J."/>
            <person name="Stankova E."/>
            <person name="Vaczi P."/>
            <person name="Sedlacek I."/>
        </authorList>
    </citation>
    <scope>NUCLEOTIDE SEQUENCE [LARGE SCALE GENOMIC DNA]</scope>
    <source>
        <strain evidence="2 3">CCM 8827</strain>
    </source>
</reference>
<evidence type="ECO:0000313" key="2">
    <source>
        <dbReference type="EMBL" id="MBS7232471.1"/>
    </source>
</evidence>
<dbReference type="InterPro" id="IPR010982">
    <property type="entry name" value="Lambda_DNA-bd_dom_sf"/>
</dbReference>
<dbReference type="SUPFAM" id="SSF47413">
    <property type="entry name" value="lambda repressor-like DNA-binding domains"/>
    <property type="match status" value="1"/>
</dbReference>
<dbReference type="PANTHER" id="PTHR35894">
    <property type="entry name" value="GENERAL SECRETION PATHWAY PROTEIN A-RELATED"/>
    <property type="match status" value="1"/>
</dbReference>
<keyword evidence="3" id="KW-1185">Reference proteome</keyword>
<dbReference type="Pfam" id="PF13401">
    <property type="entry name" value="AAA_22"/>
    <property type="match status" value="1"/>
</dbReference>
<gene>
    <name evidence="2" type="ORF">KHA90_15740</name>
</gene>
<sequence>MTQELKHQIVSELENYLSQHEMSANDFVKKSGVNESYISNMRNKSFKIGPTEIAPKWFEKVASFIGLALKKTYWKPVVTKQMTAMMAILEDSKEHGTINPVIGETGCGKTFNSNLFAAQHPLDTFIIKVGSSDNLSDLIDKILDKAKIPHSKTKSKNINAIVKFMQKQKFESLKPQLIFDECEYMKQPTLSMMKELTDDLKGHCSIVLIGTDELIDNLDKLRKRKKAGMRQFYRRIKFGIRVLPSIDKNFQGFLENVEDRPLRSFLQRVCENYGELHDALVPALREADRTGEKLNEQFVRKVLNLPTQMFA</sequence>
<accession>A0ABS5PEC0</accession>
<proteinExistence type="predicted"/>